<keyword evidence="1" id="KW-0808">Transferase</keyword>
<protein>
    <submittedName>
        <fullName evidence="4">GNAT family N-acetyltransferase</fullName>
    </submittedName>
</protein>
<evidence type="ECO:0000259" key="3">
    <source>
        <dbReference type="PROSITE" id="PS51186"/>
    </source>
</evidence>
<keyword evidence="2" id="KW-0012">Acyltransferase</keyword>
<proteinExistence type="predicted"/>
<sequence length="152" mass="17470">MNTLYRLENTNSDNPDFRKLVSLLDQSLWETYPELKADYWGNNIIEFNPNVVLVFRNDVAVACACFKKYDTNSVEIKRMFVSPEHRGFGLAQHMLQELEKNAAALGFTSLILETLVKQTAAIALYKSFGFDVVENYPPYESRDLSVCMRKTI</sequence>
<gene>
    <name evidence="4" type="ORF">H8R26_12030</name>
</gene>
<evidence type="ECO:0000256" key="2">
    <source>
        <dbReference type="ARBA" id="ARBA00023315"/>
    </source>
</evidence>
<organism evidence="4 5">
    <name type="scientific">Flavobacterium turcicum</name>
    <dbReference type="NCBI Taxonomy" id="2764718"/>
    <lineage>
        <taxon>Bacteria</taxon>
        <taxon>Pseudomonadati</taxon>
        <taxon>Bacteroidota</taxon>
        <taxon>Flavobacteriia</taxon>
        <taxon>Flavobacteriales</taxon>
        <taxon>Flavobacteriaceae</taxon>
        <taxon>Flavobacterium</taxon>
    </lineage>
</organism>
<name>A0ABR7JI27_9FLAO</name>
<dbReference type="EMBL" id="JACRUM010000007">
    <property type="protein sequence ID" value="MBC5864152.1"/>
    <property type="molecule type" value="Genomic_DNA"/>
</dbReference>
<dbReference type="Proteomes" id="UP000621670">
    <property type="component" value="Unassembled WGS sequence"/>
</dbReference>
<dbReference type="PANTHER" id="PTHR43877:SF2">
    <property type="entry name" value="AMINOALKYLPHOSPHONATE N-ACETYLTRANSFERASE-RELATED"/>
    <property type="match status" value="1"/>
</dbReference>
<comment type="caution">
    <text evidence="4">The sequence shown here is derived from an EMBL/GenBank/DDBJ whole genome shotgun (WGS) entry which is preliminary data.</text>
</comment>
<evidence type="ECO:0000256" key="1">
    <source>
        <dbReference type="ARBA" id="ARBA00022679"/>
    </source>
</evidence>
<dbReference type="InterPro" id="IPR050832">
    <property type="entry name" value="Bact_Acetyltransf"/>
</dbReference>
<dbReference type="InterPro" id="IPR016181">
    <property type="entry name" value="Acyl_CoA_acyltransferase"/>
</dbReference>
<dbReference type="PANTHER" id="PTHR43877">
    <property type="entry name" value="AMINOALKYLPHOSPHONATE N-ACETYLTRANSFERASE-RELATED-RELATED"/>
    <property type="match status" value="1"/>
</dbReference>
<dbReference type="InterPro" id="IPR000182">
    <property type="entry name" value="GNAT_dom"/>
</dbReference>
<dbReference type="Gene3D" id="3.40.630.30">
    <property type="match status" value="1"/>
</dbReference>
<dbReference type="RefSeq" id="WP_166138103.1">
    <property type="nucleotide sequence ID" value="NZ_JAAOBY010000008.1"/>
</dbReference>
<dbReference type="CDD" id="cd04301">
    <property type="entry name" value="NAT_SF"/>
    <property type="match status" value="1"/>
</dbReference>
<evidence type="ECO:0000313" key="5">
    <source>
        <dbReference type="Proteomes" id="UP000621670"/>
    </source>
</evidence>
<dbReference type="SUPFAM" id="SSF55729">
    <property type="entry name" value="Acyl-CoA N-acyltransferases (Nat)"/>
    <property type="match status" value="1"/>
</dbReference>
<keyword evidence="5" id="KW-1185">Reference proteome</keyword>
<evidence type="ECO:0000313" key="4">
    <source>
        <dbReference type="EMBL" id="MBC5864152.1"/>
    </source>
</evidence>
<accession>A0ABR7JI27</accession>
<dbReference type="PROSITE" id="PS51186">
    <property type="entry name" value="GNAT"/>
    <property type="match status" value="1"/>
</dbReference>
<dbReference type="Pfam" id="PF00583">
    <property type="entry name" value="Acetyltransf_1"/>
    <property type="match status" value="1"/>
</dbReference>
<reference evidence="4 5" key="1">
    <citation type="submission" date="2020-08" db="EMBL/GenBank/DDBJ databases">
        <title>Description of novel Flavobacterium F-400 isolate.</title>
        <authorList>
            <person name="Saticioglu I."/>
            <person name="Duman M."/>
            <person name="Altun S."/>
        </authorList>
    </citation>
    <scope>NUCLEOTIDE SEQUENCE [LARGE SCALE GENOMIC DNA]</scope>
    <source>
        <strain evidence="4 5">F-400</strain>
    </source>
</reference>
<feature type="domain" description="N-acetyltransferase" evidence="3">
    <location>
        <begin position="3"/>
        <end position="152"/>
    </location>
</feature>